<dbReference type="SUPFAM" id="SSF55729">
    <property type="entry name" value="Acyl-CoA N-acyltransferases (Nat)"/>
    <property type="match status" value="1"/>
</dbReference>
<dbReference type="InterPro" id="IPR016181">
    <property type="entry name" value="Acyl_CoA_acyltransferase"/>
</dbReference>
<dbReference type="Pfam" id="PF13673">
    <property type="entry name" value="Acetyltransf_10"/>
    <property type="match status" value="1"/>
</dbReference>
<dbReference type="AlphaFoldDB" id="A0A0F9KV12"/>
<proteinExistence type="predicted"/>
<dbReference type="GO" id="GO:0016747">
    <property type="term" value="F:acyltransferase activity, transferring groups other than amino-acyl groups"/>
    <property type="evidence" value="ECO:0007669"/>
    <property type="project" value="InterPro"/>
</dbReference>
<accession>A0A0F9KV12</accession>
<sequence length="146" mass="16915">MSYAIRVGVADDFADVRAFLDDHLRRDYFIPSRQLREILDGRYHETLLAIENERLLGVAIMTKRLRTLVNLLVSPCERKRGIGDALLSRLRVERVRAKLNVSDGDPSGYYRKRGYRDSPERTGKQHIKIMVVDLDDPPDWTQFATN</sequence>
<dbReference type="PROSITE" id="PS51186">
    <property type="entry name" value="GNAT"/>
    <property type="match status" value="1"/>
</dbReference>
<gene>
    <name evidence="2" type="ORF">LCGC14_1358190</name>
</gene>
<dbReference type="EMBL" id="LAZR01008465">
    <property type="protein sequence ID" value="KKM78616.1"/>
    <property type="molecule type" value="Genomic_DNA"/>
</dbReference>
<dbReference type="Gene3D" id="3.40.630.30">
    <property type="match status" value="1"/>
</dbReference>
<name>A0A0F9KV12_9ZZZZ</name>
<organism evidence="2">
    <name type="scientific">marine sediment metagenome</name>
    <dbReference type="NCBI Taxonomy" id="412755"/>
    <lineage>
        <taxon>unclassified sequences</taxon>
        <taxon>metagenomes</taxon>
        <taxon>ecological metagenomes</taxon>
    </lineage>
</organism>
<comment type="caution">
    <text evidence="2">The sequence shown here is derived from an EMBL/GenBank/DDBJ whole genome shotgun (WGS) entry which is preliminary data.</text>
</comment>
<reference evidence="2" key="1">
    <citation type="journal article" date="2015" name="Nature">
        <title>Complex archaea that bridge the gap between prokaryotes and eukaryotes.</title>
        <authorList>
            <person name="Spang A."/>
            <person name="Saw J.H."/>
            <person name="Jorgensen S.L."/>
            <person name="Zaremba-Niedzwiedzka K."/>
            <person name="Martijn J."/>
            <person name="Lind A.E."/>
            <person name="van Eijk R."/>
            <person name="Schleper C."/>
            <person name="Guy L."/>
            <person name="Ettema T.J."/>
        </authorList>
    </citation>
    <scope>NUCLEOTIDE SEQUENCE</scope>
</reference>
<feature type="domain" description="N-acetyltransferase" evidence="1">
    <location>
        <begin position="3"/>
        <end position="135"/>
    </location>
</feature>
<evidence type="ECO:0000313" key="2">
    <source>
        <dbReference type="EMBL" id="KKM78616.1"/>
    </source>
</evidence>
<dbReference type="InterPro" id="IPR000182">
    <property type="entry name" value="GNAT_dom"/>
</dbReference>
<protein>
    <recommendedName>
        <fullName evidence="1">N-acetyltransferase domain-containing protein</fullName>
    </recommendedName>
</protein>
<evidence type="ECO:0000259" key="1">
    <source>
        <dbReference type="PROSITE" id="PS51186"/>
    </source>
</evidence>